<dbReference type="AlphaFoldDB" id="A0A412YS98"/>
<dbReference type="EMBL" id="QRZL01000046">
    <property type="protein sequence ID" value="RGV67871.1"/>
    <property type="molecule type" value="Genomic_DNA"/>
</dbReference>
<gene>
    <name evidence="1" type="ORF">DWW04_22920</name>
</gene>
<accession>A0A412YS98</accession>
<organism evidence="1 2">
    <name type="scientific">Phocaeicola dorei</name>
    <dbReference type="NCBI Taxonomy" id="357276"/>
    <lineage>
        <taxon>Bacteria</taxon>
        <taxon>Pseudomonadati</taxon>
        <taxon>Bacteroidota</taxon>
        <taxon>Bacteroidia</taxon>
        <taxon>Bacteroidales</taxon>
        <taxon>Bacteroidaceae</taxon>
        <taxon>Phocaeicola</taxon>
    </lineage>
</organism>
<name>A0A412YS98_9BACT</name>
<evidence type="ECO:0000313" key="1">
    <source>
        <dbReference type="EMBL" id="RGV67871.1"/>
    </source>
</evidence>
<proteinExistence type="predicted"/>
<sequence>MRFHICHEKIKRLSGCTPNSFLVVPQAEDVTLIYIAIKSFLYNRTDVDSGNFAISLKTAASITLEK</sequence>
<evidence type="ECO:0000313" key="2">
    <source>
        <dbReference type="Proteomes" id="UP000283678"/>
    </source>
</evidence>
<reference evidence="1 2" key="1">
    <citation type="submission" date="2018-08" db="EMBL/GenBank/DDBJ databases">
        <title>A genome reference for cultivated species of the human gut microbiota.</title>
        <authorList>
            <person name="Zou Y."/>
            <person name="Xue W."/>
            <person name="Luo G."/>
        </authorList>
    </citation>
    <scope>NUCLEOTIDE SEQUENCE [LARGE SCALE GENOMIC DNA]</scope>
    <source>
        <strain evidence="1 2">AF14-1AC</strain>
    </source>
</reference>
<comment type="caution">
    <text evidence="1">The sequence shown here is derived from an EMBL/GenBank/DDBJ whole genome shotgun (WGS) entry which is preliminary data.</text>
</comment>
<protein>
    <submittedName>
        <fullName evidence="1">Uncharacterized protein</fullName>
    </submittedName>
</protein>
<dbReference type="Proteomes" id="UP000283678">
    <property type="component" value="Unassembled WGS sequence"/>
</dbReference>